<gene>
    <name evidence="1" type="ORF">PF010_g20786</name>
</gene>
<protein>
    <submittedName>
        <fullName evidence="1">Uncharacterized protein</fullName>
    </submittedName>
</protein>
<evidence type="ECO:0000313" key="1">
    <source>
        <dbReference type="EMBL" id="KAE9084535.1"/>
    </source>
</evidence>
<dbReference type="Proteomes" id="UP000488956">
    <property type="component" value="Unassembled WGS sequence"/>
</dbReference>
<comment type="caution">
    <text evidence="1">The sequence shown here is derived from an EMBL/GenBank/DDBJ whole genome shotgun (WGS) entry which is preliminary data.</text>
</comment>
<evidence type="ECO:0000313" key="2">
    <source>
        <dbReference type="Proteomes" id="UP000488956"/>
    </source>
</evidence>
<organism evidence="1 2">
    <name type="scientific">Phytophthora fragariae</name>
    <dbReference type="NCBI Taxonomy" id="53985"/>
    <lineage>
        <taxon>Eukaryota</taxon>
        <taxon>Sar</taxon>
        <taxon>Stramenopiles</taxon>
        <taxon>Oomycota</taxon>
        <taxon>Peronosporomycetes</taxon>
        <taxon>Peronosporales</taxon>
        <taxon>Peronosporaceae</taxon>
        <taxon>Phytophthora</taxon>
    </lineage>
</organism>
<dbReference type="EMBL" id="QXFX01001802">
    <property type="protein sequence ID" value="KAE9084535.1"/>
    <property type="molecule type" value="Genomic_DNA"/>
</dbReference>
<reference evidence="1 2" key="1">
    <citation type="submission" date="2018-09" db="EMBL/GenBank/DDBJ databases">
        <title>Genomic investigation of the strawberry pathogen Phytophthora fragariae indicates pathogenicity is determined by transcriptional variation in three key races.</title>
        <authorList>
            <person name="Adams T.M."/>
            <person name="Armitage A.D."/>
            <person name="Sobczyk M.K."/>
            <person name="Bates H.J."/>
            <person name="Dunwell J.M."/>
            <person name="Nellist C.F."/>
            <person name="Harrison R.J."/>
        </authorList>
    </citation>
    <scope>NUCLEOTIDE SEQUENCE [LARGE SCALE GENOMIC DNA]</scope>
    <source>
        <strain evidence="1 2">ONT-3</strain>
    </source>
</reference>
<name>A0A6G0KD78_9STRA</name>
<proteinExistence type="predicted"/>
<sequence length="106" mass="12277">MKMMMKTFMATLKLYKQELQVAHERIRGHLEKISELTTMINDVQRVDYIKYRLMQIGGHDRAFRYIVSDLRYKGATGSCTSGLCQCGRLARCRRLCATVTNNILVI</sequence>
<dbReference type="AlphaFoldDB" id="A0A6G0KD78"/>
<accession>A0A6G0KD78</accession>